<evidence type="ECO:0000313" key="3">
    <source>
        <dbReference type="EMBL" id="CAE8601051.1"/>
    </source>
</evidence>
<dbReference type="SUPFAM" id="SSF50998">
    <property type="entry name" value="Quinoprotein alcohol dehydrogenase-like"/>
    <property type="match status" value="1"/>
</dbReference>
<dbReference type="AlphaFoldDB" id="A0A813EFX6"/>
<reference evidence="3" key="1">
    <citation type="submission" date="2021-02" db="EMBL/GenBank/DDBJ databases">
        <authorList>
            <person name="Dougan E. K."/>
            <person name="Rhodes N."/>
            <person name="Thang M."/>
            <person name="Chan C."/>
        </authorList>
    </citation>
    <scope>NUCLEOTIDE SEQUENCE</scope>
</reference>
<comment type="caution">
    <text evidence="3">The sequence shown here is derived from an EMBL/GenBank/DDBJ whole genome shotgun (WGS) entry which is preliminary data.</text>
</comment>
<dbReference type="PANTHER" id="PTHR13720">
    <property type="entry name" value="WD-40 REPEAT PROTEIN"/>
    <property type="match status" value="1"/>
</dbReference>
<keyword evidence="4" id="KW-1185">Reference proteome</keyword>
<dbReference type="InterPro" id="IPR015943">
    <property type="entry name" value="WD40/YVTN_repeat-like_dom_sf"/>
</dbReference>
<dbReference type="InterPro" id="IPR011047">
    <property type="entry name" value="Quinoprotein_ADH-like_sf"/>
</dbReference>
<name>A0A813EFX6_POLGL</name>
<evidence type="ECO:0000313" key="4">
    <source>
        <dbReference type="Proteomes" id="UP000654075"/>
    </source>
</evidence>
<dbReference type="EMBL" id="CAJNNV010012730">
    <property type="protein sequence ID" value="CAE8601051.1"/>
    <property type="molecule type" value="Genomic_DNA"/>
</dbReference>
<keyword evidence="1" id="KW-0853">WD repeat</keyword>
<dbReference type="OrthoDB" id="10264376at2759"/>
<dbReference type="InterPro" id="IPR050630">
    <property type="entry name" value="WD_repeat_EMAP"/>
</dbReference>
<evidence type="ECO:0000256" key="2">
    <source>
        <dbReference type="ARBA" id="ARBA00022737"/>
    </source>
</evidence>
<accession>A0A813EFX6</accession>
<keyword evidence="2" id="KW-0677">Repeat</keyword>
<dbReference type="Gene3D" id="2.130.10.10">
    <property type="entry name" value="YVTN repeat-like/Quinoprotein amine dehydrogenase"/>
    <property type="match status" value="1"/>
</dbReference>
<organism evidence="3 4">
    <name type="scientific">Polarella glacialis</name>
    <name type="common">Dinoflagellate</name>
    <dbReference type="NCBI Taxonomy" id="89957"/>
    <lineage>
        <taxon>Eukaryota</taxon>
        <taxon>Sar</taxon>
        <taxon>Alveolata</taxon>
        <taxon>Dinophyceae</taxon>
        <taxon>Suessiales</taxon>
        <taxon>Suessiaceae</taxon>
        <taxon>Polarella</taxon>
    </lineage>
</organism>
<dbReference type="Proteomes" id="UP000654075">
    <property type="component" value="Unassembled WGS sequence"/>
</dbReference>
<gene>
    <name evidence="3" type="ORF">PGLA1383_LOCUS19348</name>
</gene>
<evidence type="ECO:0000256" key="1">
    <source>
        <dbReference type="ARBA" id="ARBA00022574"/>
    </source>
</evidence>
<sequence>MAAELEHFIGYGGKHLNTVKYHPIQAETLIYAAASAIIIEDVNDPHKQEFLRGHDAEVSALDVSLNGKLVASGQLGSQSKKGAVAPVIVWDFDNRVKYIEFS</sequence>
<dbReference type="PANTHER" id="PTHR13720:SF53">
    <property type="entry name" value="ANAPHASE-PROMOTING COMPLEX SUBUNIT 4 WD40 DOMAIN-CONTAINING PROTEIN"/>
    <property type="match status" value="1"/>
</dbReference>
<feature type="non-terminal residue" evidence="3">
    <location>
        <position position="1"/>
    </location>
</feature>
<protein>
    <submittedName>
        <fullName evidence="3">Uncharacterized protein</fullName>
    </submittedName>
</protein>
<proteinExistence type="predicted"/>